<feature type="compositionally biased region" description="Low complexity" evidence="7">
    <location>
        <begin position="10"/>
        <end position="84"/>
    </location>
</feature>
<dbReference type="PANTHER" id="PTHR17204:SF5">
    <property type="entry name" value="PRE-MRNA-PROCESSING FACTOR 39"/>
    <property type="match status" value="1"/>
</dbReference>
<keyword evidence="2" id="KW-0507">mRNA processing</keyword>
<protein>
    <recommendedName>
        <fullName evidence="10">Suppressor of forked domain-containing protein</fullName>
    </recommendedName>
</protein>
<evidence type="ECO:0000256" key="2">
    <source>
        <dbReference type="ARBA" id="ARBA00022664"/>
    </source>
</evidence>
<comment type="caution">
    <text evidence="8">The sequence shown here is derived from an EMBL/GenBank/DDBJ whole genome shotgun (WGS) entry which is preliminary data.</text>
</comment>
<dbReference type="Pfam" id="PF23240">
    <property type="entry name" value="HAT_PRP39_N"/>
    <property type="match status" value="1"/>
</dbReference>
<feature type="region of interest" description="Disordered" evidence="7">
    <location>
        <begin position="315"/>
        <end position="338"/>
    </location>
</feature>
<dbReference type="Proteomes" id="UP000815325">
    <property type="component" value="Unassembled WGS sequence"/>
</dbReference>
<evidence type="ECO:0008006" key="10">
    <source>
        <dbReference type="Google" id="ProtNLM"/>
    </source>
</evidence>
<comment type="similarity">
    <text evidence="6">Belongs to the PRP39 family.</text>
</comment>
<comment type="subcellular location">
    <subcellularLocation>
        <location evidence="1">Nucleus</location>
    </subcellularLocation>
</comment>
<organism evidence="8 9">
    <name type="scientific">Dunaliella salina</name>
    <name type="common">Green alga</name>
    <name type="synonym">Protococcus salinus</name>
    <dbReference type="NCBI Taxonomy" id="3046"/>
    <lineage>
        <taxon>Eukaryota</taxon>
        <taxon>Viridiplantae</taxon>
        <taxon>Chlorophyta</taxon>
        <taxon>core chlorophytes</taxon>
        <taxon>Chlorophyceae</taxon>
        <taxon>CS clade</taxon>
        <taxon>Chlamydomonadales</taxon>
        <taxon>Dunaliellaceae</taxon>
        <taxon>Dunaliella</taxon>
    </lineage>
</organism>
<evidence type="ECO:0000256" key="3">
    <source>
        <dbReference type="ARBA" id="ARBA00022737"/>
    </source>
</evidence>
<dbReference type="PANTHER" id="PTHR17204">
    <property type="entry name" value="PRE-MRNA PROCESSING PROTEIN PRP39-RELATED"/>
    <property type="match status" value="1"/>
</dbReference>
<evidence type="ECO:0000313" key="9">
    <source>
        <dbReference type="Proteomes" id="UP000815325"/>
    </source>
</evidence>
<feature type="compositionally biased region" description="Low complexity" evidence="7">
    <location>
        <begin position="315"/>
        <end position="334"/>
    </location>
</feature>
<evidence type="ECO:0000256" key="6">
    <source>
        <dbReference type="ARBA" id="ARBA00038019"/>
    </source>
</evidence>
<evidence type="ECO:0000256" key="7">
    <source>
        <dbReference type="SAM" id="MobiDB-lite"/>
    </source>
</evidence>
<evidence type="ECO:0000256" key="1">
    <source>
        <dbReference type="ARBA" id="ARBA00004123"/>
    </source>
</evidence>
<dbReference type="SMART" id="SM00386">
    <property type="entry name" value="HAT"/>
    <property type="match status" value="5"/>
</dbReference>
<reference evidence="8" key="1">
    <citation type="submission" date="2017-08" db="EMBL/GenBank/DDBJ databases">
        <authorList>
            <person name="Polle J.E."/>
            <person name="Barry K."/>
            <person name="Cushman J."/>
            <person name="Schmutz J."/>
            <person name="Tran D."/>
            <person name="Hathwaick L.T."/>
            <person name="Yim W.C."/>
            <person name="Jenkins J."/>
            <person name="Mckie-Krisberg Z.M."/>
            <person name="Prochnik S."/>
            <person name="Lindquist E."/>
            <person name="Dockter R.B."/>
            <person name="Adam C."/>
            <person name="Molina H."/>
            <person name="Bunkerborg J."/>
            <person name="Jin E."/>
            <person name="Buchheim M."/>
            <person name="Magnuson J."/>
        </authorList>
    </citation>
    <scope>NUCLEOTIDE SEQUENCE</scope>
    <source>
        <strain evidence="8">CCAP 19/18</strain>
    </source>
</reference>
<evidence type="ECO:0000313" key="8">
    <source>
        <dbReference type="EMBL" id="KAF5840473.1"/>
    </source>
</evidence>
<dbReference type="InterPro" id="IPR003107">
    <property type="entry name" value="HAT"/>
</dbReference>
<dbReference type="EMBL" id="MU069512">
    <property type="protein sequence ID" value="KAF5840473.1"/>
    <property type="molecule type" value="Genomic_DNA"/>
</dbReference>
<keyword evidence="3" id="KW-0677">Repeat</keyword>
<proteinExistence type="inferred from homology"/>
<keyword evidence="5" id="KW-0539">Nucleus</keyword>
<sequence length="775" mass="84406">MEQPKPEPMQQDAQTQPAEQQQQQEQQPAQQESAQQQPVQQQEQPQQPQEQPQQPQQQQQQPAQQESAQQQPVQQQPPAQAAPQGGAAPSSGATDAAPASNGPAPPAVPQPAPPPNPMVDRYNDQWTAVQNNPSDFAAWTTLIGVSEKLDDIARIRAVYEPFLAAFPLCYGYWKKYADAEHRHGNVEAALQVYDRGVTATPHSLDLWGHYAAYRKANGGTPDEVRSVYERGVGVCSSDYLAHSLWDKYIHYEEEQGAGVAVTALYSRVLQCPLRELPRYMQSLKSFVQGRAASEIMPQEEMEALMSSLQAQKEQQAAAAAQAQAPEGEAPPAVADTSVSDEDIKAAWLAKREEYMAAAKAVADDRKPFEESIKRTYFHVKPLDSSQLANWVRYLDHMESKKDASVSDVATVYERCLVPCASYPEFWERYVRWLEGKGMEAEARGALQRQVEVFCKTRPEAHLFAARFEERHGRVQEARMLFAHLTGHMAPRLLQVVVAAANFERRQGQLDAACTHYESLLNSEKAKDGEGGSKLYPFLAMQYANFLKQSCGNADKGREVLRAAVDSSPHIRQLWEAALLFEESCGTEGLVERVLPLYEKAVAEQAQQPSESGKKGLNEKDREELSLRAIDFADAYADAHTLHQVMVRHSALFQLPTSIAASASAAANAADAASSRKRPAETAADASAKVPKVDAVSTPAAAAAAAPVAAAAPAAPPVPAPVVPAPVPVPVASAPPPVYPAYPGYPPASAAPPAYPGYPAGYPSYPYAGGYYGYGY</sequence>
<dbReference type="SUPFAM" id="SSF48452">
    <property type="entry name" value="TPR-like"/>
    <property type="match status" value="2"/>
</dbReference>
<gene>
    <name evidence="8" type="ORF">DUNSADRAFT_16564</name>
</gene>
<dbReference type="Pfam" id="PF23241">
    <property type="entry name" value="HAT_PRP39_C"/>
    <property type="match status" value="1"/>
</dbReference>
<keyword evidence="9" id="KW-1185">Reference proteome</keyword>
<evidence type="ECO:0000256" key="5">
    <source>
        <dbReference type="ARBA" id="ARBA00023242"/>
    </source>
</evidence>
<name>A0ABQ7H0T7_DUNSA</name>
<dbReference type="Gene3D" id="1.25.40.10">
    <property type="entry name" value="Tetratricopeptide repeat domain"/>
    <property type="match status" value="2"/>
</dbReference>
<dbReference type="InterPro" id="IPR011990">
    <property type="entry name" value="TPR-like_helical_dom_sf"/>
</dbReference>
<feature type="compositionally biased region" description="Pro residues" evidence="7">
    <location>
        <begin position="103"/>
        <end position="117"/>
    </location>
</feature>
<dbReference type="InterPro" id="IPR059164">
    <property type="entry name" value="HAT_PRP39_C"/>
</dbReference>
<accession>A0ABQ7H0T7</accession>
<feature type="region of interest" description="Disordered" evidence="7">
    <location>
        <begin position="1"/>
        <end position="122"/>
    </location>
</feature>
<keyword evidence="4" id="KW-0508">mRNA splicing</keyword>
<evidence type="ECO:0000256" key="4">
    <source>
        <dbReference type="ARBA" id="ARBA00023187"/>
    </source>
</evidence>